<sequence>MSRRGRFAPTPSGQLHVGNAFAALAAWLQMRQADGEFVLRIEDIDKARARPEYAERIVEDLAWMGLDWDEGPKKGGPYMPYVQSLREPLYEEALARLEQANRLYPCFCSRSDLASIGSAPHGLASEGAAYPGFCRRLTARERAERALRKVPALRFVMPTGAIEFQDGWTGRQRFEGAVLGDFIVKRADSLFSYQLAVTVDDAAMRITDVLRGLDLLDSTPRQLALYEALGLQPPAFAHIPLLVNENGQRLAKRDQSLSLSFLRSAKIAPERLLGFLAAVAGWIERAEPIALGELIPLFRPVHPEHGHLIVTEPLLQWLGSSTS</sequence>
<feature type="binding site" evidence="7">
    <location>
        <position position="108"/>
    </location>
    <ligand>
        <name>Zn(2+)</name>
        <dbReference type="ChEBI" id="CHEBI:29105"/>
    </ligand>
</feature>
<evidence type="ECO:0000256" key="7">
    <source>
        <dbReference type="HAMAP-Rule" id="MF_01428"/>
    </source>
</evidence>
<keyword evidence="1 7" id="KW-0436">Ligase</keyword>
<keyword evidence="2 7" id="KW-0479">Metal-binding</keyword>
<evidence type="ECO:0000256" key="4">
    <source>
        <dbReference type="ARBA" id="ARBA00022833"/>
    </source>
</evidence>
<comment type="cofactor">
    <cofactor evidence="7">
        <name>Zn(2+)</name>
        <dbReference type="ChEBI" id="CHEBI:29105"/>
    </cofactor>
    <text evidence="7">Binds 1 zinc ion per subunit.</text>
</comment>
<evidence type="ECO:0000256" key="5">
    <source>
        <dbReference type="ARBA" id="ARBA00022840"/>
    </source>
</evidence>
<dbReference type="EMBL" id="JBHSED010000003">
    <property type="protein sequence ID" value="MFC4302431.1"/>
    <property type="molecule type" value="Genomic_DNA"/>
</dbReference>
<comment type="caution">
    <text evidence="10">The sequence shown here is derived from an EMBL/GenBank/DDBJ whole genome shotgun (WGS) entry which is preliminary data.</text>
</comment>
<keyword evidence="4 7" id="KW-0862">Zinc</keyword>
<gene>
    <name evidence="10" type="primary">gluQRS</name>
    <name evidence="7" type="synonym">gluQ</name>
    <name evidence="10" type="ORF">ACFO1S_03110</name>
</gene>
<accession>A0ABV8S4E4</accession>
<keyword evidence="3 7" id="KW-0547">Nucleotide-binding</keyword>
<dbReference type="PANTHER" id="PTHR43311:SF1">
    <property type="entry name" value="GLUTAMYL-Q TRNA(ASP) SYNTHETASE"/>
    <property type="match status" value="1"/>
</dbReference>
<dbReference type="NCBIfam" id="TIGR03838">
    <property type="entry name" value="queuosine_YadB"/>
    <property type="match status" value="1"/>
</dbReference>
<feature type="binding site" evidence="7">
    <location>
        <position position="134"/>
    </location>
    <ligand>
        <name>Zn(2+)</name>
        <dbReference type="ChEBI" id="CHEBI:29105"/>
    </ligand>
</feature>
<dbReference type="InterPro" id="IPR001412">
    <property type="entry name" value="aa-tRNA-synth_I_CS"/>
</dbReference>
<dbReference type="InterPro" id="IPR014729">
    <property type="entry name" value="Rossmann-like_a/b/a_fold"/>
</dbReference>
<reference evidence="11" key="1">
    <citation type="journal article" date="2019" name="Int. J. Syst. Evol. Microbiol.">
        <title>The Global Catalogue of Microorganisms (GCM) 10K type strain sequencing project: providing services to taxonomists for standard genome sequencing and annotation.</title>
        <authorList>
            <consortium name="The Broad Institute Genomics Platform"/>
            <consortium name="The Broad Institute Genome Sequencing Center for Infectious Disease"/>
            <person name="Wu L."/>
            <person name="Ma J."/>
        </authorList>
    </citation>
    <scope>NUCLEOTIDE SEQUENCE [LARGE SCALE GENOMIC DNA]</scope>
    <source>
        <strain evidence="11">CGMCC 4.1641</strain>
    </source>
</reference>
<dbReference type="PANTHER" id="PTHR43311">
    <property type="entry name" value="GLUTAMATE--TRNA LIGASE"/>
    <property type="match status" value="1"/>
</dbReference>
<evidence type="ECO:0000256" key="2">
    <source>
        <dbReference type="ARBA" id="ARBA00022723"/>
    </source>
</evidence>
<dbReference type="NCBIfam" id="NF004314">
    <property type="entry name" value="PRK05710.1-3"/>
    <property type="match status" value="1"/>
</dbReference>
<evidence type="ECO:0000256" key="6">
    <source>
        <dbReference type="ARBA" id="ARBA00023146"/>
    </source>
</evidence>
<dbReference type="InterPro" id="IPR049940">
    <property type="entry name" value="GluQ/Sye"/>
</dbReference>
<proteinExistence type="inferred from homology"/>
<comment type="function">
    <text evidence="7">Catalyzes the tRNA-independent activation of glutamate in presence of ATP and the subsequent transfer of glutamate onto a tRNA(Asp). Glutamate is transferred on the 2-amino-5-(4,5-dihydroxy-2-cyclopenten-1-yl) moiety of the queuosine in the wobble position of the QUC anticodon.</text>
</comment>
<evidence type="ECO:0000256" key="1">
    <source>
        <dbReference type="ARBA" id="ARBA00022598"/>
    </source>
</evidence>
<dbReference type="Proteomes" id="UP001595755">
    <property type="component" value="Unassembled WGS sequence"/>
</dbReference>
<evidence type="ECO:0000256" key="3">
    <source>
        <dbReference type="ARBA" id="ARBA00022741"/>
    </source>
</evidence>
<dbReference type="NCBIfam" id="NF004315">
    <property type="entry name" value="PRK05710.1-4"/>
    <property type="match status" value="1"/>
</dbReference>
<keyword evidence="11" id="KW-1185">Reference proteome</keyword>
<feature type="binding site" evidence="7">
    <location>
        <position position="42"/>
    </location>
    <ligand>
        <name>L-glutamate</name>
        <dbReference type="ChEBI" id="CHEBI:29985"/>
    </ligand>
</feature>
<dbReference type="InterPro" id="IPR020058">
    <property type="entry name" value="Glu/Gln-tRNA-synth_Ib_cat-dom"/>
</dbReference>
<dbReference type="EC" id="6.1.1.-" evidence="7"/>
<dbReference type="SUPFAM" id="SSF52374">
    <property type="entry name" value="Nucleotidylyl transferase"/>
    <property type="match status" value="1"/>
</dbReference>
<dbReference type="PROSITE" id="PS00178">
    <property type="entry name" value="AA_TRNA_LIGASE_I"/>
    <property type="match status" value="1"/>
</dbReference>
<dbReference type="Pfam" id="PF00749">
    <property type="entry name" value="tRNA-synt_1c"/>
    <property type="match status" value="1"/>
</dbReference>
<keyword evidence="8" id="KW-0648">Protein biosynthesis</keyword>
<feature type="short sequence motif" description="'KMSKS' region" evidence="7">
    <location>
        <begin position="249"/>
        <end position="253"/>
    </location>
</feature>
<evidence type="ECO:0000256" key="8">
    <source>
        <dbReference type="RuleBase" id="RU363037"/>
    </source>
</evidence>
<evidence type="ECO:0000313" key="10">
    <source>
        <dbReference type="EMBL" id="MFC4302431.1"/>
    </source>
</evidence>
<feature type="binding site" evidence="7">
    <location>
        <begin position="6"/>
        <end position="10"/>
    </location>
    <ligand>
        <name>L-glutamate</name>
        <dbReference type="ChEBI" id="CHEBI:29985"/>
    </ligand>
</feature>
<evidence type="ECO:0000313" key="11">
    <source>
        <dbReference type="Proteomes" id="UP001595755"/>
    </source>
</evidence>
<comment type="similarity">
    <text evidence="7">Belongs to the class-I aminoacyl-tRNA synthetase family. GluQ subfamily.</text>
</comment>
<evidence type="ECO:0000259" key="9">
    <source>
        <dbReference type="Pfam" id="PF00749"/>
    </source>
</evidence>
<feature type="short sequence motif" description="'HIGH' region" evidence="7">
    <location>
        <begin position="9"/>
        <end position="19"/>
    </location>
</feature>
<dbReference type="HAMAP" id="MF_01428">
    <property type="entry name" value="Glu_Q_tRNA_synth"/>
    <property type="match status" value="1"/>
</dbReference>
<feature type="binding site" evidence="7">
    <location>
        <position position="130"/>
    </location>
    <ligand>
        <name>Zn(2+)</name>
        <dbReference type="ChEBI" id="CHEBI:29105"/>
    </ligand>
</feature>
<organism evidence="10 11">
    <name type="scientific">Cohnella boryungensis</name>
    <dbReference type="NCBI Taxonomy" id="768479"/>
    <lineage>
        <taxon>Bacteria</taxon>
        <taxon>Bacillati</taxon>
        <taxon>Bacillota</taxon>
        <taxon>Bacilli</taxon>
        <taxon>Bacillales</taxon>
        <taxon>Paenibacillaceae</taxon>
        <taxon>Cohnella</taxon>
    </lineage>
</organism>
<dbReference type="Gene3D" id="3.40.50.620">
    <property type="entry name" value="HUPs"/>
    <property type="match status" value="1"/>
</dbReference>
<dbReference type="InterPro" id="IPR000924">
    <property type="entry name" value="Glu/Gln-tRNA-synth"/>
</dbReference>
<dbReference type="InterPro" id="IPR022380">
    <property type="entry name" value="Glu-Q_tRNA(Asp)_Synthase"/>
</dbReference>
<name>A0ABV8S4E4_9BACL</name>
<keyword evidence="5 7" id="KW-0067">ATP-binding</keyword>
<feature type="domain" description="Glutamyl/glutaminyl-tRNA synthetase class Ib catalytic" evidence="9">
    <location>
        <begin position="5"/>
        <end position="278"/>
    </location>
</feature>
<dbReference type="RefSeq" id="WP_204600704.1">
    <property type="nucleotide sequence ID" value="NZ_JBHSED010000003.1"/>
</dbReference>
<feature type="binding site" evidence="7">
    <location>
        <position position="252"/>
    </location>
    <ligand>
        <name>ATP</name>
        <dbReference type="ChEBI" id="CHEBI:30616"/>
    </ligand>
</feature>
<dbReference type="PRINTS" id="PR00987">
    <property type="entry name" value="TRNASYNTHGLU"/>
</dbReference>
<protein>
    <recommendedName>
        <fullName evidence="7">Glutamyl-Q tRNA(Asp) synthetase</fullName>
        <shortName evidence="7">Glu-Q-RSs</shortName>
        <ecNumber evidence="7">6.1.1.-</ecNumber>
    </recommendedName>
</protein>
<keyword evidence="6 7" id="KW-0030">Aminoacyl-tRNA synthetase</keyword>
<feature type="binding site" evidence="7">
    <location>
        <position position="106"/>
    </location>
    <ligand>
        <name>Zn(2+)</name>
        <dbReference type="ChEBI" id="CHEBI:29105"/>
    </ligand>
</feature>
<feature type="binding site" evidence="7">
    <location>
        <position position="193"/>
    </location>
    <ligand>
        <name>L-glutamate</name>
        <dbReference type="ChEBI" id="CHEBI:29985"/>
    </ligand>
</feature>
<feature type="binding site" evidence="7">
    <location>
        <position position="211"/>
    </location>
    <ligand>
        <name>L-glutamate</name>
        <dbReference type="ChEBI" id="CHEBI:29985"/>
    </ligand>
</feature>